<keyword evidence="3" id="KW-0539">Nucleus</keyword>
<dbReference type="GO" id="GO:0033314">
    <property type="term" value="P:mitotic DNA replication checkpoint signaling"/>
    <property type="evidence" value="ECO:0007669"/>
    <property type="project" value="TreeGrafter"/>
</dbReference>
<dbReference type="Pfam" id="PF04005">
    <property type="entry name" value="Hus1"/>
    <property type="match status" value="1"/>
</dbReference>
<name>A0AAE8MUV7_9PEZI</name>
<reference evidence="5" key="1">
    <citation type="submission" date="2018-03" db="EMBL/GenBank/DDBJ databases">
        <authorList>
            <person name="Guldener U."/>
        </authorList>
    </citation>
    <scope>NUCLEOTIDE SEQUENCE</scope>
</reference>
<dbReference type="GO" id="GO:0044778">
    <property type="term" value="P:meiotic DNA integrity checkpoint signaling"/>
    <property type="evidence" value="ECO:0007669"/>
    <property type="project" value="TreeGrafter"/>
</dbReference>
<proteinExistence type="inferred from homology"/>
<comment type="similarity">
    <text evidence="2 4">Belongs to the HUS1 family.</text>
</comment>
<dbReference type="InterPro" id="IPR016580">
    <property type="entry name" value="HUS1"/>
</dbReference>
<sequence length="356" mass="38993">MRFRAQLKNIGTFQSKLTPSLPQLTAALSSLEKIAWVRLDNHVARFTAIPDTGSHVWATFNMDVIFDEVSISSKEPDNAINLELPLAPLQRALKSALNSVSADMKLSKRASDGVPVLAMTISTLTNPTTAAANQPRGGAYGAGGAVDVDADDDDLTGYPIENLETSLRREREKVITHEIPIRVLYPESVETIMQPKTRDPDVNITFPPLLHLKALADRFTRLTAAGATSRSAAPKLELSANMFGSLRLSVRTDGGSVSSEWAGLVTPELNPEQMSLPVEEHPTTRFREAGPERWASVRVDGKDLSRVLSVGRLEGRVIGSFIDDHALILYCYISHFDEATVAEESVMTYYVQSYAQ</sequence>
<dbReference type="PANTHER" id="PTHR12900:SF0">
    <property type="entry name" value="CHECKPOINT PROTEIN"/>
    <property type="match status" value="1"/>
</dbReference>
<dbReference type="GO" id="GO:0000724">
    <property type="term" value="P:double-strand break repair via homologous recombination"/>
    <property type="evidence" value="ECO:0007669"/>
    <property type="project" value="TreeGrafter"/>
</dbReference>
<organism evidence="5 6">
    <name type="scientific">Cephalotrichum gorgonifer</name>
    <dbReference type="NCBI Taxonomy" id="2041049"/>
    <lineage>
        <taxon>Eukaryota</taxon>
        <taxon>Fungi</taxon>
        <taxon>Dikarya</taxon>
        <taxon>Ascomycota</taxon>
        <taxon>Pezizomycotina</taxon>
        <taxon>Sordariomycetes</taxon>
        <taxon>Hypocreomycetidae</taxon>
        <taxon>Microascales</taxon>
        <taxon>Microascaceae</taxon>
        <taxon>Cephalotrichum</taxon>
    </lineage>
</organism>
<dbReference type="GO" id="GO:0005730">
    <property type="term" value="C:nucleolus"/>
    <property type="evidence" value="ECO:0007669"/>
    <property type="project" value="InterPro"/>
</dbReference>
<dbReference type="EMBL" id="ONZQ02000004">
    <property type="protein sequence ID" value="SPO00710.1"/>
    <property type="molecule type" value="Genomic_DNA"/>
</dbReference>
<protein>
    <recommendedName>
        <fullName evidence="4">Checkpoint protein</fullName>
    </recommendedName>
</protein>
<dbReference type="GO" id="GO:0006289">
    <property type="term" value="P:nucleotide-excision repair"/>
    <property type="evidence" value="ECO:0007669"/>
    <property type="project" value="TreeGrafter"/>
</dbReference>
<accession>A0AAE8MUV7</accession>
<dbReference type="AlphaFoldDB" id="A0AAE8MUV7"/>
<dbReference type="GO" id="GO:0031573">
    <property type="term" value="P:mitotic intra-S DNA damage checkpoint signaling"/>
    <property type="evidence" value="ECO:0007669"/>
    <property type="project" value="TreeGrafter"/>
</dbReference>
<dbReference type="Gene3D" id="3.70.10.10">
    <property type="match status" value="1"/>
</dbReference>
<dbReference type="Proteomes" id="UP001187682">
    <property type="component" value="Unassembled WGS sequence"/>
</dbReference>
<keyword evidence="6" id="KW-1185">Reference proteome</keyword>
<evidence type="ECO:0000256" key="2">
    <source>
        <dbReference type="ARBA" id="ARBA00005563"/>
    </source>
</evidence>
<dbReference type="InterPro" id="IPR007150">
    <property type="entry name" value="HUS1/Mec3"/>
</dbReference>
<dbReference type="GO" id="GO:0030896">
    <property type="term" value="C:checkpoint clamp complex"/>
    <property type="evidence" value="ECO:0007669"/>
    <property type="project" value="InterPro"/>
</dbReference>
<evidence type="ECO:0000256" key="3">
    <source>
        <dbReference type="ARBA" id="ARBA00023242"/>
    </source>
</evidence>
<comment type="subcellular location">
    <subcellularLocation>
        <location evidence="1">Nucleus</location>
    </subcellularLocation>
</comment>
<evidence type="ECO:0000313" key="6">
    <source>
        <dbReference type="Proteomes" id="UP001187682"/>
    </source>
</evidence>
<evidence type="ECO:0000313" key="5">
    <source>
        <dbReference type="EMBL" id="SPO00710.1"/>
    </source>
</evidence>
<comment type="caution">
    <text evidence="5">The sequence shown here is derived from an EMBL/GenBank/DDBJ whole genome shotgun (WGS) entry which is preliminary data.</text>
</comment>
<evidence type="ECO:0000256" key="4">
    <source>
        <dbReference type="PIRNR" id="PIRNR011312"/>
    </source>
</evidence>
<gene>
    <name evidence="5" type="ORF">DNG_03458</name>
</gene>
<evidence type="ECO:0000256" key="1">
    <source>
        <dbReference type="ARBA" id="ARBA00004123"/>
    </source>
</evidence>
<dbReference type="GO" id="GO:0000723">
    <property type="term" value="P:telomere maintenance"/>
    <property type="evidence" value="ECO:0007669"/>
    <property type="project" value="TreeGrafter"/>
</dbReference>
<dbReference type="GO" id="GO:0035861">
    <property type="term" value="C:site of double-strand break"/>
    <property type="evidence" value="ECO:0007669"/>
    <property type="project" value="TreeGrafter"/>
</dbReference>
<dbReference type="PIRSF" id="PIRSF011312">
    <property type="entry name" value="Cell_cycle_HUS1"/>
    <property type="match status" value="1"/>
</dbReference>
<dbReference type="PANTHER" id="PTHR12900">
    <property type="entry name" value="MITOTIC AND DNA DAMAGE CHECKPOINT PROTEIN HUS1"/>
    <property type="match status" value="1"/>
</dbReference>